<keyword evidence="5" id="KW-0046">Antibiotic resistance</keyword>
<dbReference type="RefSeq" id="WP_114116251.1">
    <property type="nucleotide sequence ID" value="NZ_BMHU01000001.1"/>
</dbReference>
<dbReference type="AlphaFoldDB" id="A0A367Y7X0"/>
<evidence type="ECO:0000259" key="6">
    <source>
        <dbReference type="PROSITE" id="PS50893"/>
    </source>
</evidence>
<dbReference type="Proteomes" id="UP000253508">
    <property type="component" value="Unassembled WGS sequence"/>
</dbReference>
<gene>
    <name evidence="7" type="ORF">DTO57_00320</name>
</gene>
<dbReference type="SUPFAM" id="SSF52540">
    <property type="entry name" value="P-loop containing nucleoside triphosphate hydrolases"/>
    <property type="match status" value="1"/>
</dbReference>
<keyword evidence="8" id="KW-1185">Reference proteome</keyword>
<feature type="domain" description="ABC transporter" evidence="6">
    <location>
        <begin position="9"/>
        <end position="238"/>
    </location>
</feature>
<evidence type="ECO:0000313" key="8">
    <source>
        <dbReference type="Proteomes" id="UP000253508"/>
    </source>
</evidence>
<keyword evidence="4 7" id="KW-0067">ATP-binding</keyword>
<protein>
    <submittedName>
        <fullName evidence="7">ABC transporter ATP-binding protein</fullName>
    </submittedName>
</protein>
<reference evidence="7 8" key="1">
    <citation type="submission" date="2018-07" db="EMBL/GenBank/DDBJ databases">
        <title>Microbacterium endoborsara sp. nov., a novel actinobacterium isolated from Borszczowia aralocaspica.</title>
        <authorList>
            <person name="An D."/>
        </authorList>
    </citation>
    <scope>NUCLEOTIDE SEQUENCE [LARGE SCALE GENOMIC DNA]</scope>
    <source>
        <strain evidence="7 8">C1.15228</strain>
    </source>
</reference>
<dbReference type="EMBL" id="QORO01000001">
    <property type="protein sequence ID" value="RCK61142.1"/>
    <property type="molecule type" value="Genomic_DNA"/>
</dbReference>
<dbReference type="GO" id="GO:0046677">
    <property type="term" value="P:response to antibiotic"/>
    <property type="evidence" value="ECO:0007669"/>
    <property type="project" value="UniProtKB-KW"/>
</dbReference>
<dbReference type="PROSITE" id="PS50893">
    <property type="entry name" value="ABC_TRANSPORTER_2"/>
    <property type="match status" value="1"/>
</dbReference>
<evidence type="ECO:0000256" key="4">
    <source>
        <dbReference type="ARBA" id="ARBA00022840"/>
    </source>
</evidence>
<accession>A0A367Y7X0</accession>
<dbReference type="SMART" id="SM00382">
    <property type="entry name" value="AAA"/>
    <property type="match status" value="1"/>
</dbReference>
<sequence length="251" mass="27034">MSAMPSPAVRLSGLSIRFGDRVAVDEVDLCVPEGMFFGLVGPNGAGKSTLLSMIAGILDPDAGSVEIAGFDIRRSREQALEVMGLMLEGFSLPERLTGSELLEYTARLRGIGSEARERAVDLLEILELDRSPSTLIVDYSTGMRKKIGLAVAMMHRPRVLVLDEPFEAIDPVSALAMETLLGQYVDGGGTVLLSSHIMDVIERSCERVAVMNDGHVLAEGTIDEVSAEGTLAETFIRLVGAPPHRDIGWLR</sequence>
<dbReference type="CDD" id="cd03230">
    <property type="entry name" value="ABC_DR_subfamily_A"/>
    <property type="match status" value="1"/>
</dbReference>
<evidence type="ECO:0000313" key="7">
    <source>
        <dbReference type="EMBL" id="RCK61142.1"/>
    </source>
</evidence>
<dbReference type="OrthoDB" id="9804819at2"/>
<evidence type="ECO:0000256" key="5">
    <source>
        <dbReference type="ARBA" id="ARBA00023251"/>
    </source>
</evidence>
<dbReference type="GO" id="GO:0016887">
    <property type="term" value="F:ATP hydrolysis activity"/>
    <property type="evidence" value="ECO:0007669"/>
    <property type="project" value="InterPro"/>
</dbReference>
<dbReference type="Pfam" id="PF00005">
    <property type="entry name" value="ABC_tran"/>
    <property type="match status" value="1"/>
</dbReference>
<evidence type="ECO:0000256" key="2">
    <source>
        <dbReference type="ARBA" id="ARBA00022448"/>
    </source>
</evidence>
<dbReference type="InterPro" id="IPR003439">
    <property type="entry name" value="ABC_transporter-like_ATP-bd"/>
</dbReference>
<dbReference type="GO" id="GO:0005886">
    <property type="term" value="C:plasma membrane"/>
    <property type="evidence" value="ECO:0007669"/>
    <property type="project" value="UniProtKB-SubCell"/>
</dbReference>
<evidence type="ECO:0000256" key="3">
    <source>
        <dbReference type="ARBA" id="ARBA00022741"/>
    </source>
</evidence>
<dbReference type="InterPro" id="IPR027417">
    <property type="entry name" value="P-loop_NTPase"/>
</dbReference>
<comment type="caution">
    <text evidence="7">The sequence shown here is derived from an EMBL/GenBank/DDBJ whole genome shotgun (WGS) entry which is preliminary data.</text>
</comment>
<dbReference type="PANTHER" id="PTHR42711">
    <property type="entry name" value="ABC TRANSPORTER ATP-BINDING PROTEIN"/>
    <property type="match status" value="1"/>
</dbReference>
<name>A0A367Y7X0_9MICO</name>
<dbReference type="PANTHER" id="PTHR42711:SF19">
    <property type="entry name" value="DOXORUBICIN RESISTANCE ATP-BINDING PROTEIN DRRA"/>
    <property type="match status" value="1"/>
</dbReference>
<evidence type="ECO:0000256" key="1">
    <source>
        <dbReference type="ARBA" id="ARBA00004202"/>
    </source>
</evidence>
<dbReference type="InterPro" id="IPR003593">
    <property type="entry name" value="AAA+_ATPase"/>
</dbReference>
<keyword evidence="2" id="KW-0813">Transport</keyword>
<comment type="subcellular location">
    <subcellularLocation>
        <location evidence="1">Cell membrane</location>
        <topology evidence="1">Peripheral membrane protein</topology>
    </subcellularLocation>
</comment>
<dbReference type="Gene3D" id="3.40.50.300">
    <property type="entry name" value="P-loop containing nucleotide triphosphate hydrolases"/>
    <property type="match status" value="1"/>
</dbReference>
<dbReference type="InterPro" id="IPR050763">
    <property type="entry name" value="ABC_transporter_ATP-binding"/>
</dbReference>
<dbReference type="GO" id="GO:0005524">
    <property type="term" value="F:ATP binding"/>
    <property type="evidence" value="ECO:0007669"/>
    <property type="project" value="UniProtKB-KW"/>
</dbReference>
<keyword evidence="3" id="KW-0547">Nucleotide-binding</keyword>
<proteinExistence type="predicted"/>
<organism evidence="7 8">
    <name type="scientific">Microbacterium sorbitolivorans</name>
    <dbReference type="NCBI Taxonomy" id="1867410"/>
    <lineage>
        <taxon>Bacteria</taxon>
        <taxon>Bacillati</taxon>
        <taxon>Actinomycetota</taxon>
        <taxon>Actinomycetes</taxon>
        <taxon>Micrococcales</taxon>
        <taxon>Microbacteriaceae</taxon>
        <taxon>Microbacterium</taxon>
    </lineage>
</organism>